<sequence>VRETGKDESNFIVVWALGVYPVESEDREMEITLFSLVNEYERDSNMSFESLISRVAQDILEEIDSESAMFKLSVNDYAGKNYSFVIKVVFPHNSSRFKYLMSSLRPNESTLFVVGHMEVIQEDLYVYAADVSFVVVNSAVKRKVSSL</sequence>
<dbReference type="EMBL" id="CAJVQC010116796">
    <property type="protein sequence ID" value="CAG8837148.1"/>
    <property type="molecule type" value="Genomic_DNA"/>
</dbReference>
<organism evidence="1 2">
    <name type="scientific">Racocetra persica</name>
    <dbReference type="NCBI Taxonomy" id="160502"/>
    <lineage>
        <taxon>Eukaryota</taxon>
        <taxon>Fungi</taxon>
        <taxon>Fungi incertae sedis</taxon>
        <taxon>Mucoromycota</taxon>
        <taxon>Glomeromycotina</taxon>
        <taxon>Glomeromycetes</taxon>
        <taxon>Diversisporales</taxon>
        <taxon>Gigasporaceae</taxon>
        <taxon>Racocetra</taxon>
    </lineage>
</organism>
<proteinExistence type="predicted"/>
<feature type="non-terminal residue" evidence="1">
    <location>
        <position position="147"/>
    </location>
</feature>
<feature type="non-terminal residue" evidence="1">
    <location>
        <position position="1"/>
    </location>
</feature>
<accession>A0ACA9SG46</accession>
<name>A0ACA9SG46_9GLOM</name>
<keyword evidence="2" id="KW-1185">Reference proteome</keyword>
<comment type="caution">
    <text evidence="1">The sequence shown here is derived from an EMBL/GenBank/DDBJ whole genome shotgun (WGS) entry which is preliminary data.</text>
</comment>
<protein>
    <submittedName>
        <fullName evidence="1">14993_t:CDS:1</fullName>
    </submittedName>
</protein>
<dbReference type="Proteomes" id="UP000789920">
    <property type="component" value="Unassembled WGS sequence"/>
</dbReference>
<evidence type="ECO:0000313" key="1">
    <source>
        <dbReference type="EMBL" id="CAG8837148.1"/>
    </source>
</evidence>
<gene>
    <name evidence="1" type="ORF">RPERSI_LOCUS30192</name>
</gene>
<evidence type="ECO:0000313" key="2">
    <source>
        <dbReference type="Proteomes" id="UP000789920"/>
    </source>
</evidence>
<reference evidence="1" key="1">
    <citation type="submission" date="2021-06" db="EMBL/GenBank/DDBJ databases">
        <authorList>
            <person name="Kallberg Y."/>
            <person name="Tangrot J."/>
            <person name="Rosling A."/>
        </authorList>
    </citation>
    <scope>NUCLEOTIDE SEQUENCE</scope>
    <source>
        <strain evidence="1">MA461A</strain>
    </source>
</reference>